<evidence type="ECO:0000313" key="4">
    <source>
        <dbReference type="Proteomes" id="UP001140217"/>
    </source>
</evidence>
<keyword evidence="4" id="KW-1185">Reference proteome</keyword>
<feature type="region of interest" description="Disordered" evidence="1">
    <location>
        <begin position="1"/>
        <end position="20"/>
    </location>
</feature>
<proteinExistence type="predicted"/>
<feature type="compositionally biased region" description="Low complexity" evidence="1">
    <location>
        <begin position="153"/>
        <end position="163"/>
    </location>
</feature>
<reference evidence="3" key="1">
    <citation type="submission" date="2022-07" db="EMBL/GenBank/DDBJ databases">
        <title>Phylogenomic reconstructions and comparative analyses of Kickxellomycotina fungi.</title>
        <authorList>
            <person name="Reynolds N.K."/>
            <person name="Stajich J.E."/>
            <person name="Barry K."/>
            <person name="Grigoriev I.V."/>
            <person name="Crous P."/>
            <person name="Smith M.E."/>
        </authorList>
    </citation>
    <scope>NUCLEOTIDE SEQUENCE</scope>
    <source>
        <strain evidence="3">NBRC 105414</strain>
    </source>
</reference>
<dbReference type="InterPro" id="IPR010750">
    <property type="entry name" value="SGF29_tudor-like_dom"/>
</dbReference>
<feature type="compositionally biased region" description="Basic and acidic residues" evidence="1">
    <location>
        <begin position="101"/>
        <end position="146"/>
    </location>
</feature>
<dbReference type="PANTHER" id="PTHR21539">
    <property type="entry name" value="SAGA-ASSOCIATED FACTOR 29"/>
    <property type="match status" value="1"/>
</dbReference>
<dbReference type="Proteomes" id="UP001140217">
    <property type="component" value="Unassembled WGS sequence"/>
</dbReference>
<dbReference type="GO" id="GO:0000124">
    <property type="term" value="C:SAGA complex"/>
    <property type="evidence" value="ECO:0007669"/>
    <property type="project" value="InterPro"/>
</dbReference>
<dbReference type="Gene3D" id="2.30.30.140">
    <property type="match status" value="2"/>
</dbReference>
<dbReference type="InterPro" id="IPR037802">
    <property type="entry name" value="SGF29"/>
</dbReference>
<dbReference type="AlphaFoldDB" id="A0A9W8H809"/>
<feature type="region of interest" description="Disordered" evidence="1">
    <location>
        <begin position="73"/>
        <end position="167"/>
    </location>
</feature>
<evidence type="ECO:0000259" key="2">
    <source>
        <dbReference type="PROSITE" id="PS51518"/>
    </source>
</evidence>
<dbReference type="PANTHER" id="PTHR21539:SF0">
    <property type="entry name" value="SAGA-ASSOCIATED FACTOR 29"/>
    <property type="match status" value="1"/>
</dbReference>
<dbReference type="PROSITE" id="PS51518">
    <property type="entry name" value="SGF29_C"/>
    <property type="match status" value="1"/>
</dbReference>
<organism evidence="3 4">
    <name type="scientific">Coemansia javaensis</name>
    <dbReference type="NCBI Taxonomy" id="2761396"/>
    <lineage>
        <taxon>Eukaryota</taxon>
        <taxon>Fungi</taxon>
        <taxon>Fungi incertae sedis</taxon>
        <taxon>Zoopagomycota</taxon>
        <taxon>Kickxellomycotina</taxon>
        <taxon>Kickxellomycetes</taxon>
        <taxon>Kickxellales</taxon>
        <taxon>Kickxellaceae</taxon>
        <taxon>Coemansia</taxon>
    </lineage>
</organism>
<dbReference type="InterPro" id="IPR047288">
    <property type="entry name" value="Tudor_SGF29_rpt1"/>
</dbReference>
<evidence type="ECO:0000256" key="1">
    <source>
        <dbReference type="SAM" id="MobiDB-lite"/>
    </source>
</evidence>
<dbReference type="Pfam" id="PF07039">
    <property type="entry name" value="SGF29_Tudor"/>
    <property type="match status" value="1"/>
</dbReference>
<feature type="compositionally biased region" description="Low complexity" evidence="1">
    <location>
        <begin position="1"/>
        <end position="11"/>
    </location>
</feature>
<feature type="domain" description="SGF29 C-terminal" evidence="2">
    <location>
        <begin position="167"/>
        <end position="342"/>
    </location>
</feature>
<comment type="caution">
    <text evidence="3">The sequence shown here is derived from an EMBL/GenBank/DDBJ whole genome shotgun (WGS) entry which is preliminary data.</text>
</comment>
<evidence type="ECO:0000313" key="3">
    <source>
        <dbReference type="EMBL" id="KAJ2776198.1"/>
    </source>
</evidence>
<gene>
    <name evidence="3" type="ORF">H4R18_005793</name>
</gene>
<dbReference type="OrthoDB" id="10265994at2759"/>
<feature type="region of interest" description="Disordered" evidence="1">
    <location>
        <begin position="34"/>
        <end position="57"/>
    </location>
</feature>
<dbReference type="EMBL" id="JANBUL010000385">
    <property type="protein sequence ID" value="KAJ2776198.1"/>
    <property type="molecule type" value="Genomic_DNA"/>
</dbReference>
<sequence length="342" mass="36591">MSSSSSSSSSSRLGQAAATTQNLVQQLAAVERARREQRAAQGGAAKAQLARQEQRAADAALDMVDRMLAQLAADASASAAADHDSSDFEDRHAAKRRRPEAHHSASRDDRHRGSEPRSRDRGRDRERDRERDRDHRPRDRSRDRRGAPGGGSTAASSSTASNSNGGGGAAIARGSLVAARVAQAAEQGDEWILATVLSYSGERGRYTVQDYDLDSASRPTYVLPPRLVLYVTEPAGRARRATPWDRAARPELPRGTRVLALYPGTTVFYECSVVVPPALNAALVGVLLPPVPGVPMGPPDAADGAPPHPAANPMYRVQFDDDGGREVNVPAHLVIPLPRARD</sequence>
<feature type="compositionally biased region" description="Basic and acidic residues" evidence="1">
    <location>
        <begin position="81"/>
        <end position="92"/>
    </location>
</feature>
<name>A0A9W8H809_9FUNG</name>
<dbReference type="CDD" id="cd20393">
    <property type="entry name" value="Tudor_SGF29_rpt1"/>
    <property type="match status" value="1"/>
</dbReference>
<feature type="compositionally biased region" description="Low complexity" evidence="1">
    <location>
        <begin position="39"/>
        <end position="51"/>
    </location>
</feature>
<protein>
    <recommendedName>
        <fullName evidence="2">SGF29 C-terminal domain-containing protein</fullName>
    </recommendedName>
</protein>
<accession>A0A9W8H809</accession>